<feature type="chain" id="PRO_5047234119" evidence="1">
    <location>
        <begin position="22"/>
        <end position="109"/>
    </location>
</feature>
<protein>
    <submittedName>
        <fullName evidence="2">DUF2790 domain-containing protein</fullName>
    </submittedName>
</protein>
<keyword evidence="3" id="KW-1185">Reference proteome</keyword>
<organism evidence="2 3">
    <name type="scientific">Pseudomonas triclosanedens</name>
    <dbReference type="NCBI Taxonomy" id="2961893"/>
    <lineage>
        <taxon>Bacteria</taxon>
        <taxon>Pseudomonadati</taxon>
        <taxon>Pseudomonadota</taxon>
        <taxon>Gammaproteobacteria</taxon>
        <taxon>Pseudomonadales</taxon>
        <taxon>Pseudomonadaceae</taxon>
        <taxon>Pseudomonas</taxon>
    </lineage>
</organism>
<feature type="signal peptide" evidence="1">
    <location>
        <begin position="1"/>
        <end position="21"/>
    </location>
</feature>
<dbReference type="NCBIfam" id="NF041599">
    <property type="entry name" value="reg_PtrA_PA2808"/>
    <property type="match status" value="1"/>
</dbReference>
<dbReference type="EMBL" id="CP113432">
    <property type="protein sequence ID" value="WAI47133.1"/>
    <property type="molecule type" value="Genomic_DNA"/>
</dbReference>
<sequence>MKLQRVLLLTALLGASNLALADGGGDITFARMEQARIQVMQARTTLPAQVAEARQYTYGMDLDIAEVVAVTAMSNDCGVVPMQMRYKDSAGNEQTVQYRAERLACRATR</sequence>
<reference evidence="2" key="1">
    <citation type="submission" date="2022-11" db="EMBL/GenBank/DDBJ databases">
        <title>Pseudomonas triclosanedens sp. nov., a triclosan degrader isolated from activated sludge.</title>
        <authorList>
            <person name="Yin Y."/>
            <person name="Lu Z."/>
        </authorList>
    </citation>
    <scope>NUCLEOTIDE SEQUENCE</scope>
    <source>
        <strain evidence="2">ZM23</strain>
    </source>
</reference>
<accession>A0ABY6ZT00</accession>
<dbReference type="Proteomes" id="UP001163624">
    <property type="component" value="Chromosome"/>
</dbReference>
<keyword evidence="1" id="KW-0732">Signal</keyword>
<gene>
    <name evidence="2" type="ORF">OU419_15240</name>
</gene>
<proteinExistence type="predicted"/>
<dbReference type="InterPro" id="IPR021245">
    <property type="entry name" value="DUF2790"/>
</dbReference>
<evidence type="ECO:0000313" key="3">
    <source>
        <dbReference type="Proteomes" id="UP001163624"/>
    </source>
</evidence>
<dbReference type="Pfam" id="PF10976">
    <property type="entry name" value="DUF2790"/>
    <property type="match status" value="1"/>
</dbReference>
<dbReference type="RefSeq" id="WP_254476599.1">
    <property type="nucleotide sequence ID" value="NZ_CP113432.1"/>
</dbReference>
<evidence type="ECO:0000313" key="2">
    <source>
        <dbReference type="EMBL" id="WAI47133.1"/>
    </source>
</evidence>
<dbReference type="Gene3D" id="2.30.140.50">
    <property type="entry name" value="Protein of unknown function DUF2790"/>
    <property type="match status" value="1"/>
</dbReference>
<evidence type="ECO:0000256" key="1">
    <source>
        <dbReference type="SAM" id="SignalP"/>
    </source>
</evidence>
<name>A0ABY6ZT00_9PSED</name>